<dbReference type="KEGG" id="pin:Ping_0154"/>
<sequence length="772" mass="89311">MDDTTRSDENDIKSQQIITEWNNNQGVIRPLFIPESTQFTIPAMRKNVAKTVRLSDINCKYKKLIFSALYTAFYIIYFTDREAISNRVIYRRTVVSFIEYLNERTITKNNRTRIFKDYEEFRVKKMGVKPQSTGLKSIRKFIYFSIAYEPFSNLLSAEQYKYLGVLNKTKAAPSEKQESYTLTDWFSFHSWLRRDDIGIGNELFNRLASPKALSLSLRITAEVALYSIQQAKYALIEFFKENNITTHQILIPMPAPKKADFSAEEFKDKRKRWLCYIYPHITEQLAYLQKTYKKSPCQNKYLGIAFEIILHSWCKSNSIGDSLARFHKEQYVERFIVDKDKRNTDRFSITESWLFSHQFLYAISEYAHSEKKGILPVCKAEHLLFQWLMAYQSVQPSDIAKLKLSDFNFLKRRNGIITHISSSYFKGRSQATHYLKDIKANSTMGKAVLSFINDNTANRKIDLGALTTSYNDGGMTTYQQGLLAPLISLLATSTINLDINHALQKHNTTSVFIEAFNLIIRSGVDYEKYRVDQSRKSSTTTEASREKWQERCETYCNKNIFGLSAIKNSAIHARSDSFSPTMMQNYNSHSNETEQKNYRTEASLQWLNSCGRVTRAVMQDMYINVFSPSKAQIQSYNSEFTQAAELINSHKTDLLNRIKTITGQKSGRVDELGFIESNKVHHTELADVILLVDAPETVMKFYHYEAEVSKKYKSLASKSPEFLLFTVLPMAEYVSTLLHEKKFSMESMKKGKALYLKYAAHLPPHFTSHLGM</sequence>
<gene>
    <name evidence="1" type="ordered locus">Ping_0154</name>
</gene>
<keyword evidence="2" id="KW-1185">Reference proteome</keyword>
<dbReference type="EMBL" id="CP000510">
    <property type="protein sequence ID" value="ABM02022.1"/>
    <property type="molecule type" value="Genomic_DNA"/>
</dbReference>
<evidence type="ECO:0000313" key="1">
    <source>
        <dbReference type="EMBL" id="ABM02022.1"/>
    </source>
</evidence>
<dbReference type="AlphaFoldDB" id="A1SRA7"/>
<dbReference type="eggNOG" id="ENOG502Z7YH">
    <property type="taxonomic scope" value="Bacteria"/>
</dbReference>
<accession>A1SRA7</accession>
<dbReference type="HOGENOM" id="CLU_369533_0_0_6"/>
<organism evidence="1 2">
    <name type="scientific">Psychromonas ingrahamii (strain DSM 17664 / CCUG 51855 / 37)</name>
    <dbReference type="NCBI Taxonomy" id="357804"/>
    <lineage>
        <taxon>Bacteria</taxon>
        <taxon>Pseudomonadati</taxon>
        <taxon>Pseudomonadota</taxon>
        <taxon>Gammaproteobacteria</taxon>
        <taxon>Alteromonadales</taxon>
        <taxon>Psychromonadaceae</taxon>
        <taxon>Psychromonas</taxon>
    </lineage>
</organism>
<protein>
    <submittedName>
        <fullName evidence="1">Uncharacterized protein</fullName>
    </submittedName>
</protein>
<reference evidence="1 2" key="1">
    <citation type="submission" date="2007-01" db="EMBL/GenBank/DDBJ databases">
        <title>Complete sequence of Psychromonas ingrahamii 37.</title>
        <authorList>
            <consortium name="US DOE Joint Genome Institute"/>
            <person name="Copeland A."/>
            <person name="Lucas S."/>
            <person name="Lapidus A."/>
            <person name="Barry K."/>
            <person name="Detter J.C."/>
            <person name="Glavina del Rio T."/>
            <person name="Hammon N."/>
            <person name="Israni S."/>
            <person name="Dalin E."/>
            <person name="Tice H."/>
            <person name="Pitluck S."/>
            <person name="Thompson L.S."/>
            <person name="Brettin T."/>
            <person name="Bruce D."/>
            <person name="Han C."/>
            <person name="Tapia R."/>
            <person name="Schmutz J."/>
            <person name="Larimer F."/>
            <person name="Land M."/>
            <person name="Hauser L."/>
            <person name="Kyrpides N."/>
            <person name="Ivanova N."/>
            <person name="Staley J."/>
            <person name="Richardson P."/>
        </authorList>
    </citation>
    <scope>NUCLEOTIDE SEQUENCE [LARGE SCALE GENOMIC DNA]</scope>
    <source>
        <strain evidence="1 2">37</strain>
    </source>
</reference>
<dbReference type="Proteomes" id="UP000000639">
    <property type="component" value="Chromosome"/>
</dbReference>
<proteinExistence type="predicted"/>
<evidence type="ECO:0000313" key="2">
    <source>
        <dbReference type="Proteomes" id="UP000000639"/>
    </source>
</evidence>
<dbReference type="STRING" id="357804.Ping_0154"/>
<name>A1SRA7_PSYIN</name>